<keyword evidence="8" id="KW-1185">Reference proteome</keyword>
<dbReference type="RefSeq" id="WP_025413213.1">
    <property type="nucleotide sequence ID" value="NZ_CP007128.1"/>
</dbReference>
<dbReference type="InterPro" id="IPR058240">
    <property type="entry name" value="rSAM_sf"/>
</dbReference>
<dbReference type="InParanoid" id="W0RN85"/>
<proteinExistence type="predicted"/>
<evidence type="ECO:0000313" key="8">
    <source>
        <dbReference type="Proteomes" id="UP000019151"/>
    </source>
</evidence>
<dbReference type="PROSITE" id="PS51918">
    <property type="entry name" value="RADICAL_SAM"/>
    <property type="match status" value="1"/>
</dbReference>
<evidence type="ECO:0000256" key="2">
    <source>
        <dbReference type="ARBA" id="ARBA00022691"/>
    </source>
</evidence>
<dbReference type="GO" id="GO:0051536">
    <property type="term" value="F:iron-sulfur cluster binding"/>
    <property type="evidence" value="ECO:0007669"/>
    <property type="project" value="UniProtKB-KW"/>
</dbReference>
<evidence type="ECO:0000256" key="4">
    <source>
        <dbReference type="ARBA" id="ARBA00023004"/>
    </source>
</evidence>
<protein>
    <submittedName>
        <fullName evidence="7">DNA modification/repair radical SAM protein, putative</fullName>
    </submittedName>
</protein>
<name>W0RN85_9BACT</name>
<evidence type="ECO:0000313" key="7">
    <source>
        <dbReference type="EMBL" id="AHG91775.1"/>
    </source>
</evidence>
<dbReference type="InterPro" id="IPR010994">
    <property type="entry name" value="RuvA_2-like"/>
</dbReference>
<dbReference type="CDD" id="cd01335">
    <property type="entry name" value="Radical_SAM"/>
    <property type="match status" value="1"/>
</dbReference>
<dbReference type="SUPFAM" id="SSF102114">
    <property type="entry name" value="Radical SAM enzymes"/>
    <property type="match status" value="1"/>
</dbReference>
<reference evidence="7 8" key="1">
    <citation type="journal article" date="2014" name="Genome Announc.">
        <title>Genome Sequence and Methylome of Soil Bacterium Gemmatirosa kalamazoonensis KBS708T, a Member of the Rarely Cultivated Gemmatimonadetes Phylum.</title>
        <authorList>
            <person name="Debruyn J.M."/>
            <person name="Radosevich M."/>
            <person name="Wommack K.E."/>
            <person name="Polson S.W."/>
            <person name="Hauser L.J."/>
            <person name="Fawaz M.N."/>
            <person name="Korlach J."/>
            <person name="Tsai Y.C."/>
        </authorList>
    </citation>
    <scope>NUCLEOTIDE SEQUENCE [LARGE SCALE GENOMIC DNA]</scope>
    <source>
        <strain evidence="7 8">KBS708</strain>
    </source>
</reference>
<dbReference type="HOGENOM" id="CLU_033784_0_0_0"/>
<evidence type="ECO:0000256" key="1">
    <source>
        <dbReference type="ARBA" id="ARBA00001966"/>
    </source>
</evidence>
<dbReference type="Pfam" id="PF04055">
    <property type="entry name" value="Radical_SAM"/>
    <property type="match status" value="1"/>
</dbReference>
<dbReference type="SUPFAM" id="SSF47781">
    <property type="entry name" value="RuvA domain 2-like"/>
    <property type="match status" value="1"/>
</dbReference>
<dbReference type="SFLD" id="SFLDS00029">
    <property type="entry name" value="Radical_SAM"/>
    <property type="match status" value="1"/>
</dbReference>
<keyword evidence="4" id="KW-0408">Iron</keyword>
<dbReference type="NCBIfam" id="TIGR03916">
    <property type="entry name" value="rSAM_link_UDG"/>
    <property type="match status" value="1"/>
</dbReference>
<dbReference type="InterPro" id="IPR007197">
    <property type="entry name" value="rSAM"/>
</dbReference>
<keyword evidence="2" id="KW-0949">S-adenosyl-L-methionine</keyword>
<dbReference type="GO" id="GO:0003824">
    <property type="term" value="F:catalytic activity"/>
    <property type="evidence" value="ECO:0007669"/>
    <property type="project" value="InterPro"/>
</dbReference>
<dbReference type="AlphaFoldDB" id="W0RN85"/>
<sequence>MDTRRKLAILADAARFDAPCARRLPGAPGESSVPDQGICHAIAADGRTVALLKVLLTNHCIHDCAYCVNRRSADVERARFTVTEIVRLTLDLFRQGVIEGLFLSSGVMRSADFTMEQLTDVARTLRRDHGFAGYIHLKAIPEASPELLTEAGKWVDRLSVNVELPTQRHLDAIAPGRRLVTITRAMDRIRDGIAEAHEAQRRSVRAPSFAPAGQVTQMVVGADDATDAQILGTSAALYERQRLRRVYYGSYVPIVGAGDAVPDAAPPAAREHRLYQADWLLRHYGFAVDELVPDDAPNLDLDLDPKLAWALRHRDAFPADLNRATRRELLRVPGLGRMAVERILTARRWRRLRTTDLLTLHVPVARVLPFVHAADPNPALRLLDAPDLRDRLVRPRDQLDLFAAAG</sequence>
<dbReference type="eggNOG" id="COG4277">
    <property type="taxonomic scope" value="Bacteria"/>
</dbReference>
<dbReference type="EMBL" id="CP007128">
    <property type="protein sequence ID" value="AHG91775.1"/>
    <property type="molecule type" value="Genomic_DNA"/>
</dbReference>
<evidence type="ECO:0000256" key="5">
    <source>
        <dbReference type="ARBA" id="ARBA00023014"/>
    </source>
</evidence>
<accession>W0RN85</accession>
<dbReference type="InterPro" id="IPR023874">
    <property type="entry name" value="DNA_rSAM_put"/>
</dbReference>
<feature type="domain" description="Radical SAM core" evidence="6">
    <location>
        <begin position="44"/>
        <end position="287"/>
    </location>
</feature>
<dbReference type="GO" id="GO:0046872">
    <property type="term" value="F:metal ion binding"/>
    <property type="evidence" value="ECO:0007669"/>
    <property type="project" value="UniProtKB-KW"/>
</dbReference>
<dbReference type="InterPro" id="IPR013785">
    <property type="entry name" value="Aldolase_TIM"/>
</dbReference>
<dbReference type="SFLD" id="SFLDG01102">
    <property type="entry name" value="Uncharacterised_Radical_SAM_Su"/>
    <property type="match status" value="1"/>
</dbReference>
<gene>
    <name evidence="7" type="ORF">J421_4238</name>
</gene>
<keyword evidence="5" id="KW-0411">Iron-sulfur</keyword>
<keyword evidence="3" id="KW-0479">Metal-binding</keyword>
<dbReference type="KEGG" id="gba:J421_4238"/>
<evidence type="ECO:0000259" key="6">
    <source>
        <dbReference type="PROSITE" id="PS51918"/>
    </source>
</evidence>
<dbReference type="Gene3D" id="3.20.20.70">
    <property type="entry name" value="Aldolase class I"/>
    <property type="match status" value="1"/>
</dbReference>
<dbReference type="OrthoDB" id="9801154at2"/>
<comment type="cofactor">
    <cofactor evidence="1">
        <name>[4Fe-4S] cluster</name>
        <dbReference type="ChEBI" id="CHEBI:49883"/>
    </cofactor>
</comment>
<organism evidence="7 8">
    <name type="scientific">Gemmatirosa kalamazoonensis</name>
    <dbReference type="NCBI Taxonomy" id="861299"/>
    <lineage>
        <taxon>Bacteria</taxon>
        <taxon>Pseudomonadati</taxon>
        <taxon>Gemmatimonadota</taxon>
        <taxon>Gemmatimonadia</taxon>
        <taxon>Gemmatimonadales</taxon>
        <taxon>Gemmatimonadaceae</taxon>
        <taxon>Gemmatirosa</taxon>
    </lineage>
</organism>
<dbReference type="PATRIC" id="fig|861299.3.peg.4295"/>
<evidence type="ECO:0000256" key="3">
    <source>
        <dbReference type="ARBA" id="ARBA00022723"/>
    </source>
</evidence>
<dbReference type="Proteomes" id="UP000019151">
    <property type="component" value="Chromosome"/>
</dbReference>
<dbReference type="STRING" id="861299.J421_4238"/>